<dbReference type="CDD" id="cd00830">
    <property type="entry name" value="KAS_III"/>
    <property type="match status" value="1"/>
</dbReference>
<dbReference type="EMBL" id="CP001682">
    <property type="protein sequence ID" value="ACU94808.1"/>
    <property type="molecule type" value="Genomic_DNA"/>
</dbReference>
<keyword evidence="12" id="KW-1185">Reference proteome</keyword>
<protein>
    <submittedName>
        <fullName evidence="11">3-oxoacyl-(Acyl-carrier-protein) synthase III</fullName>
    </submittedName>
</protein>
<keyword evidence="5" id="KW-0276">Fatty acid metabolism</keyword>
<reference evidence="11 12" key="1">
    <citation type="journal article" date="2009" name="Stand. Genomic Sci.">
        <title>Complete genome sequence of Cryptobacterium curtum type strain (12-3).</title>
        <authorList>
            <person name="Mavrommatis K."/>
            <person name="Pukall R."/>
            <person name="Rohde C."/>
            <person name="Chen F."/>
            <person name="Sims D."/>
            <person name="Brettin T."/>
            <person name="Kuske C."/>
            <person name="Detter J.C."/>
            <person name="Han C."/>
            <person name="Lapidus A."/>
            <person name="Copeland A."/>
            <person name="Glavina Del Rio T."/>
            <person name="Nolan M."/>
            <person name="Lucas S."/>
            <person name="Tice H."/>
            <person name="Cheng J.F."/>
            <person name="Bruce D."/>
            <person name="Goodwin L."/>
            <person name="Pitluck S."/>
            <person name="Ovchinnikova G."/>
            <person name="Pati A."/>
            <person name="Ivanova N."/>
            <person name="Chen A."/>
            <person name="Palaniappan K."/>
            <person name="Chain P."/>
            <person name="D'haeseleer P."/>
            <person name="Goker M."/>
            <person name="Bristow J."/>
            <person name="Eisen J.A."/>
            <person name="Markowitz V."/>
            <person name="Hugenholtz P."/>
            <person name="Rohde M."/>
            <person name="Klenk H.P."/>
            <person name="Kyrpides N.C."/>
        </authorList>
    </citation>
    <scope>NUCLEOTIDE SEQUENCE [LARGE SCALE GENOMIC DNA]</scope>
    <source>
        <strain evidence="12">ATCC 700683 / DSM 15641 / 12-3</strain>
    </source>
</reference>
<evidence type="ECO:0000256" key="7">
    <source>
        <dbReference type="ARBA" id="ARBA00023160"/>
    </source>
</evidence>
<evidence type="ECO:0000259" key="9">
    <source>
        <dbReference type="Pfam" id="PF08541"/>
    </source>
</evidence>
<dbReference type="NCBIfam" id="NF006829">
    <property type="entry name" value="PRK09352.1"/>
    <property type="match status" value="1"/>
</dbReference>
<dbReference type="Pfam" id="PF08545">
    <property type="entry name" value="ACP_syn_III"/>
    <property type="match status" value="1"/>
</dbReference>
<evidence type="ECO:0000256" key="4">
    <source>
        <dbReference type="ARBA" id="ARBA00022679"/>
    </source>
</evidence>
<feature type="domain" description="Beta-ketoacyl-[acyl-carrier-protein] synthase III N-terminal" evidence="10">
    <location>
        <begin position="121"/>
        <end position="202"/>
    </location>
</feature>
<gene>
    <name evidence="11" type="ordered locus">Ccur_11180</name>
</gene>
<dbReference type="GO" id="GO:0006633">
    <property type="term" value="P:fatty acid biosynthetic process"/>
    <property type="evidence" value="ECO:0007669"/>
    <property type="project" value="UniProtKB-KW"/>
</dbReference>
<feature type="domain" description="Beta-ketoacyl-[acyl-carrier-protein] synthase III C-terminal" evidence="9">
    <location>
        <begin position="270"/>
        <end position="358"/>
    </location>
</feature>
<dbReference type="Pfam" id="PF08541">
    <property type="entry name" value="ACP_syn_III_C"/>
    <property type="match status" value="1"/>
</dbReference>
<accession>C7MPG8</accession>
<evidence type="ECO:0000256" key="6">
    <source>
        <dbReference type="ARBA" id="ARBA00023098"/>
    </source>
</evidence>
<evidence type="ECO:0000313" key="12">
    <source>
        <dbReference type="Proteomes" id="UP000000954"/>
    </source>
</evidence>
<dbReference type="InterPro" id="IPR016039">
    <property type="entry name" value="Thiolase-like"/>
</dbReference>
<dbReference type="AlphaFoldDB" id="C7MPG8"/>
<dbReference type="InterPro" id="IPR013751">
    <property type="entry name" value="ACP_syn_III_N"/>
</dbReference>
<comment type="similarity">
    <text evidence="2">Belongs to the thiolase-like superfamily. FabH family.</text>
</comment>
<dbReference type="HOGENOM" id="CLU_039592_4_1_11"/>
<evidence type="ECO:0000256" key="2">
    <source>
        <dbReference type="ARBA" id="ARBA00008642"/>
    </source>
</evidence>
<evidence type="ECO:0000256" key="5">
    <source>
        <dbReference type="ARBA" id="ARBA00022832"/>
    </source>
</evidence>
<dbReference type="PANTHER" id="PTHR43091:SF1">
    <property type="entry name" value="BETA-KETOACYL-[ACYL-CARRIER-PROTEIN] SYNTHASE III, CHLOROPLASTIC"/>
    <property type="match status" value="1"/>
</dbReference>
<dbReference type="GO" id="GO:0004315">
    <property type="term" value="F:3-oxoacyl-[acyl-carrier-protein] synthase activity"/>
    <property type="evidence" value="ECO:0007669"/>
    <property type="project" value="InterPro"/>
</dbReference>
<evidence type="ECO:0000259" key="10">
    <source>
        <dbReference type="Pfam" id="PF08545"/>
    </source>
</evidence>
<dbReference type="OrthoDB" id="9815506at2"/>
<sequence length="359" mass="38217">MGCTVIGSGRAVPALRVTNDDMSHIVDTDDEWISQRTGIKSRRIALSETATDLGEAAARRAMGEGNSNGNGSSDSSGWTLQHTDPRTIDLIICMTITPDTTIPSQAALLKERLGAMHAIAFDLNAACSGCTYGITVAQSMMLASTITPGTSNPIRRALVIGVERLSRIVNWTDRSTCVLFGDGAGAVMLEWNEQKRGVRSSFLKNTDDVDRTLNRASMFDLSTFPFGTGPAVDPPLNTSTSQHNPFITMEGQKVFKFATAAIIEAIEAVLERAGVSLDEVSCIVPHQANERIIRYAARKLNVAEDLFQISIAETANTSAASALMALADAYQAGRIHTGDTVIMVGFGGGLTSGAVLFEA</sequence>
<keyword evidence="7" id="KW-0275">Fatty acid biosynthesis</keyword>
<comment type="pathway">
    <text evidence="1">Lipid metabolism.</text>
</comment>
<evidence type="ECO:0000256" key="8">
    <source>
        <dbReference type="ARBA" id="ARBA00023268"/>
    </source>
</evidence>
<dbReference type="PANTHER" id="PTHR43091">
    <property type="entry name" value="3-OXOACYL-[ACYL-CARRIER-PROTEIN] SYNTHASE"/>
    <property type="match status" value="1"/>
</dbReference>
<dbReference type="Proteomes" id="UP000000954">
    <property type="component" value="Chromosome"/>
</dbReference>
<evidence type="ECO:0000256" key="3">
    <source>
        <dbReference type="ARBA" id="ARBA00022516"/>
    </source>
</evidence>
<evidence type="ECO:0000313" key="11">
    <source>
        <dbReference type="EMBL" id="ACU94808.1"/>
    </source>
</evidence>
<proteinExistence type="inferred from homology"/>
<evidence type="ECO:0000256" key="1">
    <source>
        <dbReference type="ARBA" id="ARBA00005189"/>
    </source>
</evidence>
<name>C7MPG8_CRYCD</name>
<keyword evidence="8" id="KW-0511">Multifunctional enzyme</keyword>
<dbReference type="SUPFAM" id="SSF53901">
    <property type="entry name" value="Thiolase-like"/>
    <property type="match status" value="1"/>
</dbReference>
<dbReference type="STRING" id="469378.Ccur_11180"/>
<dbReference type="eggNOG" id="COG0332">
    <property type="taxonomic scope" value="Bacteria"/>
</dbReference>
<dbReference type="RefSeq" id="WP_015778671.1">
    <property type="nucleotide sequence ID" value="NC_013170.1"/>
</dbReference>
<keyword evidence="4" id="KW-0808">Transferase</keyword>
<dbReference type="InterPro" id="IPR013747">
    <property type="entry name" value="ACP_syn_III_C"/>
</dbReference>
<organism evidence="11 12">
    <name type="scientific">Cryptobacterium curtum (strain ATCC 700683 / DSM 15641 / CCUG 43107 / 12-3)</name>
    <dbReference type="NCBI Taxonomy" id="469378"/>
    <lineage>
        <taxon>Bacteria</taxon>
        <taxon>Bacillati</taxon>
        <taxon>Actinomycetota</taxon>
        <taxon>Coriobacteriia</taxon>
        <taxon>Eggerthellales</taxon>
        <taxon>Eggerthellaceae</taxon>
        <taxon>Cryptobacterium</taxon>
    </lineage>
</organism>
<keyword evidence="3" id="KW-0444">Lipid biosynthesis</keyword>
<dbReference type="KEGG" id="ccu:Ccur_11180"/>
<keyword evidence="6" id="KW-0443">Lipid metabolism</keyword>
<dbReference type="Gene3D" id="3.40.47.10">
    <property type="match status" value="1"/>
</dbReference>